<gene>
    <name evidence="3" type="ORF">H5V45_18310</name>
</gene>
<dbReference type="EMBL" id="JACKXE010000001">
    <property type="protein sequence ID" value="MBB6629286.1"/>
    <property type="molecule type" value="Genomic_DNA"/>
</dbReference>
<protein>
    <recommendedName>
        <fullName evidence="5">Major facilitator superfamily (MFS) profile domain-containing protein</fullName>
    </recommendedName>
</protein>
<feature type="signal peptide" evidence="2">
    <location>
        <begin position="1"/>
        <end position="21"/>
    </location>
</feature>
<keyword evidence="1" id="KW-0812">Transmembrane</keyword>
<keyword evidence="2" id="KW-0732">Signal</keyword>
<organism evidence="3 4">
    <name type="scientific">Nocardioides luti</name>
    <dbReference type="NCBI Taxonomy" id="2761101"/>
    <lineage>
        <taxon>Bacteria</taxon>
        <taxon>Bacillati</taxon>
        <taxon>Actinomycetota</taxon>
        <taxon>Actinomycetes</taxon>
        <taxon>Propionibacteriales</taxon>
        <taxon>Nocardioidaceae</taxon>
        <taxon>Nocardioides</taxon>
    </lineage>
</organism>
<evidence type="ECO:0000256" key="2">
    <source>
        <dbReference type="SAM" id="SignalP"/>
    </source>
</evidence>
<evidence type="ECO:0008006" key="5">
    <source>
        <dbReference type="Google" id="ProtNLM"/>
    </source>
</evidence>
<sequence length="93" mass="9044">MRRKAAWAGSTVALCAATAIAAGSVGLGLTVTMNDSAWAVATLGSIALALVGGLALTVLPATRAVGVGLIVGAVLAVVVLLTLAFTVLGPQME</sequence>
<dbReference type="RefSeq" id="WP_185254255.1">
    <property type="nucleotide sequence ID" value="NZ_JACKXE010000001.1"/>
</dbReference>
<accession>A0A7X0RJ65</accession>
<keyword evidence="1" id="KW-0472">Membrane</keyword>
<evidence type="ECO:0000313" key="4">
    <source>
        <dbReference type="Proteomes" id="UP000523955"/>
    </source>
</evidence>
<dbReference type="AlphaFoldDB" id="A0A7X0RJ65"/>
<evidence type="ECO:0000256" key="1">
    <source>
        <dbReference type="SAM" id="Phobius"/>
    </source>
</evidence>
<feature type="transmembrane region" description="Helical" evidence="1">
    <location>
        <begin position="66"/>
        <end position="88"/>
    </location>
</feature>
<reference evidence="3 4" key="1">
    <citation type="submission" date="2020-08" db="EMBL/GenBank/DDBJ databases">
        <authorList>
            <person name="Seo M.-J."/>
        </authorList>
    </citation>
    <scope>NUCLEOTIDE SEQUENCE [LARGE SCALE GENOMIC DNA]</scope>
    <source>
        <strain evidence="3 4">KIGAM211</strain>
    </source>
</reference>
<proteinExistence type="predicted"/>
<keyword evidence="1" id="KW-1133">Transmembrane helix</keyword>
<feature type="chain" id="PRO_5030569166" description="Major facilitator superfamily (MFS) profile domain-containing protein" evidence="2">
    <location>
        <begin position="22"/>
        <end position="93"/>
    </location>
</feature>
<feature type="transmembrane region" description="Helical" evidence="1">
    <location>
        <begin position="37"/>
        <end position="59"/>
    </location>
</feature>
<name>A0A7X0RJ65_9ACTN</name>
<keyword evidence="4" id="KW-1185">Reference proteome</keyword>
<dbReference type="Proteomes" id="UP000523955">
    <property type="component" value="Unassembled WGS sequence"/>
</dbReference>
<comment type="caution">
    <text evidence="3">The sequence shown here is derived from an EMBL/GenBank/DDBJ whole genome shotgun (WGS) entry which is preliminary data.</text>
</comment>
<evidence type="ECO:0000313" key="3">
    <source>
        <dbReference type="EMBL" id="MBB6629286.1"/>
    </source>
</evidence>